<dbReference type="CDD" id="cd05400">
    <property type="entry name" value="NT_2-5OAS_ClassI-CCAase"/>
    <property type="match status" value="1"/>
</dbReference>
<organism evidence="2 3">
    <name type="scientific">Mucilaginibacter segetis</name>
    <dbReference type="NCBI Taxonomy" id="2793071"/>
    <lineage>
        <taxon>Bacteria</taxon>
        <taxon>Pseudomonadati</taxon>
        <taxon>Bacteroidota</taxon>
        <taxon>Sphingobacteriia</taxon>
        <taxon>Sphingobacteriales</taxon>
        <taxon>Sphingobacteriaceae</taxon>
        <taxon>Mucilaginibacter</taxon>
    </lineage>
</organism>
<reference evidence="2" key="1">
    <citation type="submission" date="2020-12" db="EMBL/GenBank/DDBJ databases">
        <title>Bacterial novel species Mucilaginibacter sp. SD-g isolated from soil.</title>
        <authorList>
            <person name="Jung H.-Y."/>
        </authorList>
    </citation>
    <scope>NUCLEOTIDE SEQUENCE</scope>
    <source>
        <strain evidence="2">SD-g</strain>
    </source>
</reference>
<evidence type="ECO:0000313" key="3">
    <source>
        <dbReference type="Proteomes" id="UP000613193"/>
    </source>
</evidence>
<evidence type="ECO:0000256" key="1">
    <source>
        <dbReference type="ARBA" id="ARBA00023118"/>
    </source>
</evidence>
<dbReference type="Gene3D" id="3.30.460.10">
    <property type="entry name" value="Beta Polymerase, domain 2"/>
    <property type="match status" value="1"/>
</dbReference>
<evidence type="ECO:0008006" key="4">
    <source>
        <dbReference type="Google" id="ProtNLM"/>
    </source>
</evidence>
<dbReference type="Proteomes" id="UP000613193">
    <property type="component" value="Unassembled WGS sequence"/>
</dbReference>
<protein>
    <recommendedName>
        <fullName evidence="4">Nucleotidyltransferase</fullName>
    </recommendedName>
</protein>
<dbReference type="SUPFAM" id="SSF81301">
    <property type="entry name" value="Nucleotidyltransferase"/>
    <property type="match status" value="1"/>
</dbReference>
<comment type="caution">
    <text evidence="2">The sequence shown here is derived from an EMBL/GenBank/DDBJ whole genome shotgun (WGS) entry which is preliminary data.</text>
</comment>
<dbReference type="InterPro" id="IPR043519">
    <property type="entry name" value="NT_sf"/>
</dbReference>
<keyword evidence="1" id="KW-0051">Antiviral defense</keyword>
<name>A0A934PT42_9SPHI</name>
<dbReference type="Pfam" id="PF18144">
    <property type="entry name" value="SMODS"/>
    <property type="match status" value="1"/>
</dbReference>
<accession>A0A934PT42</accession>
<gene>
    <name evidence="2" type="ORF">I5M19_04530</name>
</gene>
<keyword evidence="3" id="KW-1185">Reference proteome</keyword>
<proteinExistence type="predicted"/>
<dbReference type="RefSeq" id="WP_200064514.1">
    <property type="nucleotide sequence ID" value="NZ_JAEHFW010000001.1"/>
</dbReference>
<sequence>MEDIFKHYELQREELLARIAQHLQLDETRKGRMESAYRAISELLDQDQGFFKDLDIDVYPQGSVLTGTTVRPYKGCEFDLDIVVQINALYSRFTPVEIYNALLKKLEGDDRYSDKLEKKNRCVRINYANDFHMDILPGCIVFYQDKNVIRIPDRLLRDWAVSNPRGFGEWFLARAATIRRESVLQGYYNRMKVELRAQIEELPRDDFYSKSPLQRAVQLVKRYRDIYFSGANSEYATSSIVLTTLMGLNYQGEPSIYETIDNALNRIKLSYNVAQQNRIRFTVTNPVNAQEHFTDSWTTAHYDHFYRFVEKFHREWNALKEGFDKSGQHYIELFDERVYKESLQEQIKVLSKFSQSPVTRANGLIIGGKAFTDEAGRIRQDQGYKNTAHHNYGG</sequence>
<dbReference type="InterPro" id="IPR006116">
    <property type="entry name" value="NT_2-5OAS_ClassI-CCAase"/>
</dbReference>
<dbReference type="GO" id="GO:0016779">
    <property type="term" value="F:nucleotidyltransferase activity"/>
    <property type="evidence" value="ECO:0007669"/>
    <property type="project" value="InterPro"/>
</dbReference>
<evidence type="ECO:0000313" key="2">
    <source>
        <dbReference type="EMBL" id="MBK0378560.1"/>
    </source>
</evidence>
<dbReference type="GO" id="GO:0051607">
    <property type="term" value="P:defense response to virus"/>
    <property type="evidence" value="ECO:0007669"/>
    <property type="project" value="UniProtKB-KW"/>
</dbReference>
<dbReference type="AlphaFoldDB" id="A0A934PT42"/>
<dbReference type="EMBL" id="JAEHFW010000001">
    <property type="protein sequence ID" value="MBK0378560.1"/>
    <property type="molecule type" value="Genomic_DNA"/>
</dbReference>